<dbReference type="HOGENOM" id="CLU_2048539_0_0_7"/>
<dbReference type="InParanoid" id="Q2LQS2"/>
<evidence type="ECO:0000313" key="2">
    <source>
        <dbReference type="Proteomes" id="UP000001933"/>
    </source>
</evidence>
<dbReference type="OrthoDB" id="5519674at2"/>
<reference evidence="1 2" key="1">
    <citation type="journal article" date="2007" name="Proc. Natl. Acad. Sci. U.S.A.">
        <title>The genome of Syntrophus aciditrophicus: life at the thermodynamic limit of microbial growth.</title>
        <authorList>
            <person name="McInerney M.J."/>
            <person name="Rohlin L."/>
            <person name="Mouttaki H."/>
            <person name="Kim U."/>
            <person name="Krupp R.S."/>
            <person name="Rios-Hernandez L."/>
            <person name="Sieber J."/>
            <person name="Struchtemeyer C.G."/>
            <person name="Bhattacharyya A."/>
            <person name="Campbell J.W."/>
            <person name="Gunsalus R.P."/>
        </authorList>
    </citation>
    <scope>NUCLEOTIDE SEQUENCE [LARGE SCALE GENOMIC DNA]</scope>
    <source>
        <strain evidence="1 2">SB</strain>
    </source>
</reference>
<evidence type="ECO:0000313" key="1">
    <source>
        <dbReference type="EMBL" id="ABC76434.1"/>
    </source>
</evidence>
<dbReference type="STRING" id="56780.SYN_03381"/>
<sequence length="120" mass="13359">MSELFVSRVLLEVNGQSVTDFASVEENEYEVYKPVNLMNGTGHFKTTERYGLKLDYVVPADGEEFDFNSVAGGVITIDKQNGKRTTYTGVYVTKIGAAKYGDDKEVVKTIEFSAKARKEN</sequence>
<proteinExistence type="predicted"/>
<dbReference type="AlphaFoldDB" id="Q2LQS2"/>
<name>Q2LQS2_SYNAS</name>
<accession>Q2LQS2</accession>
<dbReference type="Proteomes" id="UP000001933">
    <property type="component" value="Chromosome"/>
</dbReference>
<dbReference type="RefSeq" id="WP_011416468.1">
    <property type="nucleotide sequence ID" value="NC_007759.1"/>
</dbReference>
<gene>
    <name evidence="1" type="ORF">SYN_03381</name>
</gene>
<organism evidence="1 2">
    <name type="scientific">Syntrophus aciditrophicus (strain SB)</name>
    <dbReference type="NCBI Taxonomy" id="56780"/>
    <lineage>
        <taxon>Bacteria</taxon>
        <taxon>Pseudomonadati</taxon>
        <taxon>Thermodesulfobacteriota</taxon>
        <taxon>Syntrophia</taxon>
        <taxon>Syntrophales</taxon>
        <taxon>Syntrophaceae</taxon>
        <taxon>Syntrophus</taxon>
    </lineage>
</organism>
<dbReference type="KEGG" id="sat:SYN_03381"/>
<dbReference type="EMBL" id="CP000252">
    <property type="protein sequence ID" value="ABC76434.1"/>
    <property type="molecule type" value="Genomic_DNA"/>
</dbReference>
<protein>
    <submittedName>
        <fullName evidence="1">Phage protein</fullName>
    </submittedName>
</protein>
<keyword evidence="2" id="KW-1185">Reference proteome</keyword>